<evidence type="ECO:0000256" key="7">
    <source>
        <dbReference type="ARBA" id="ARBA00023180"/>
    </source>
</evidence>
<evidence type="ECO:0000256" key="1">
    <source>
        <dbReference type="ARBA" id="ARBA00004479"/>
    </source>
</evidence>
<dbReference type="GeneID" id="106062650"/>
<dbReference type="InterPro" id="IPR057066">
    <property type="entry name" value="Ig_ILCR1"/>
</dbReference>
<evidence type="ECO:0000256" key="6">
    <source>
        <dbReference type="ARBA" id="ARBA00023170"/>
    </source>
</evidence>
<dbReference type="GO" id="GO:0016020">
    <property type="term" value="C:membrane"/>
    <property type="evidence" value="ECO:0007669"/>
    <property type="project" value="UniProtKB-SubCell"/>
</dbReference>
<keyword evidence="7" id="KW-0325">Glycoprotein</keyword>
<sequence length="834" mass="94067">MGEFSESQLILILCSVPAMWSVSSSGECDKFKILIGDKEVPTTDLCIRIYLTTDCQTFVNSFNATFLPRSFVQTNSYSLERPSSIKVEGLLSPYNRSDGLVGISPGARVRWTAPFSEISRAHLKGFLLIWEYTANGTTKRPCRLFEFNSSNEMRLQMMTFAYHITVLQSSAEINFTIYSIPPPRSELKNNPETFVRATLKSFASFAYNRYPGGWEPKTRVETYGNGSIEVLFQLSPPEFNFTEFKIELINSKNPGVVFRNISYIGNVMSFSETHGVVVFRDIPAGSYHIKVYPVDPYRNDEEKCVCCQTNCAYFYTKLFENSVADKEASTVKTRFTRNLEDTVSSEFLSSMAHSREDIFNARAETGTSSDDARADNVIGFREEPINILLIVFSFLLVGMIVLVVCLLCNPKSAGILKKFFIRLCSRVKVDSPSPVPLLQVTEVLTTMGHQLPTLKPKKLYFLSADDHSHHIYIIESLINYLELHCYCNVVYPARAEDIHNFDSPYSWFIKHISSSDHIIFVNSVGAQKLIEANLNKTVYRNRVLGPEGDLFTECVKHFFKDNKARDKVINIFFEGNQNESRYIASSFTFQIPRNLPEFVLKLHSLNLKDKEKYNSRLPLDRDNISSLPGGAELLTALEASKHFELDNPNWLQQNFGEPTSLVATYKSPQLEPASGDSGINEFSPLSVSTNNIHELHTYNGEGDYLITRESQNFDTFLAEYLNTHSNQDKHVFNKNQELPFSVVSVPISSFSHEVNNNHKEAAPATDLDLGTNVGYEKNQIYVNKNEGGDQEDVGVGGAYSKPGNVHSFAIKPPESMSAITNMSAEMANINRLHE</sequence>
<proteinExistence type="predicted"/>
<dbReference type="PANTHER" id="PTHR15583:SF7">
    <property type="entry name" value="INTERLEUKIN CYTOKINE RECEPTOR-RELATED PROTEIN 2"/>
    <property type="match status" value="1"/>
</dbReference>
<gene>
    <name evidence="13" type="primary">LOC106062650</name>
</gene>
<evidence type="ECO:0000256" key="3">
    <source>
        <dbReference type="ARBA" id="ARBA00022729"/>
    </source>
</evidence>
<dbReference type="PANTHER" id="PTHR15583">
    <property type="entry name" value="INTERLEUKIN-17 RECEPTOR"/>
    <property type="match status" value="1"/>
</dbReference>
<evidence type="ECO:0000259" key="11">
    <source>
        <dbReference type="Pfam" id="PF23608"/>
    </source>
</evidence>
<accession>A0A9W3AA24</accession>
<keyword evidence="5 8" id="KW-0472">Membrane</keyword>
<evidence type="ECO:0000256" key="8">
    <source>
        <dbReference type="SAM" id="Phobius"/>
    </source>
</evidence>
<feature type="domain" description="SEFIR" evidence="10">
    <location>
        <begin position="463"/>
        <end position="602"/>
    </location>
</feature>
<feature type="transmembrane region" description="Helical" evidence="8">
    <location>
        <begin position="387"/>
        <end position="408"/>
    </location>
</feature>
<organism evidence="12 13">
    <name type="scientific">Biomphalaria glabrata</name>
    <name type="common">Bloodfluke planorb</name>
    <name type="synonym">Freshwater snail</name>
    <dbReference type="NCBI Taxonomy" id="6526"/>
    <lineage>
        <taxon>Eukaryota</taxon>
        <taxon>Metazoa</taxon>
        <taxon>Spiralia</taxon>
        <taxon>Lophotrochozoa</taxon>
        <taxon>Mollusca</taxon>
        <taxon>Gastropoda</taxon>
        <taxon>Heterobranchia</taxon>
        <taxon>Euthyneura</taxon>
        <taxon>Panpulmonata</taxon>
        <taxon>Hygrophila</taxon>
        <taxon>Lymnaeoidea</taxon>
        <taxon>Planorbidae</taxon>
        <taxon>Biomphalaria</taxon>
    </lineage>
</organism>
<dbReference type="AlphaFoldDB" id="A0A9W3AA24"/>
<dbReference type="OrthoDB" id="6110093at2759"/>
<feature type="domain" description="ILCR1 Ig-like" evidence="11">
    <location>
        <begin position="223"/>
        <end position="314"/>
    </location>
</feature>
<evidence type="ECO:0000256" key="5">
    <source>
        <dbReference type="ARBA" id="ARBA00023136"/>
    </source>
</evidence>
<keyword evidence="2 8" id="KW-0812">Transmembrane</keyword>
<dbReference type="RefSeq" id="XP_055884172.1">
    <property type="nucleotide sequence ID" value="XM_056028197.1"/>
</dbReference>
<evidence type="ECO:0000259" key="10">
    <source>
        <dbReference type="Pfam" id="PF08357"/>
    </source>
</evidence>
<dbReference type="OMA" id="CIDEMTA"/>
<evidence type="ECO:0000256" key="4">
    <source>
        <dbReference type="ARBA" id="ARBA00022989"/>
    </source>
</evidence>
<keyword evidence="12" id="KW-1185">Reference proteome</keyword>
<keyword evidence="6" id="KW-0675">Receptor</keyword>
<keyword evidence="4 8" id="KW-1133">Transmembrane helix</keyword>
<keyword evidence="3 9" id="KW-0732">Signal</keyword>
<evidence type="ECO:0000313" key="13">
    <source>
        <dbReference type="RefSeq" id="XP_055884172.1"/>
    </source>
</evidence>
<evidence type="ECO:0000313" key="12">
    <source>
        <dbReference type="Proteomes" id="UP001165740"/>
    </source>
</evidence>
<dbReference type="InterPro" id="IPR013568">
    <property type="entry name" value="SEFIR_dom"/>
</dbReference>
<feature type="signal peptide" evidence="9">
    <location>
        <begin position="1"/>
        <end position="25"/>
    </location>
</feature>
<evidence type="ECO:0000256" key="2">
    <source>
        <dbReference type="ARBA" id="ARBA00022692"/>
    </source>
</evidence>
<comment type="subcellular location">
    <subcellularLocation>
        <location evidence="1">Membrane</location>
        <topology evidence="1">Single-pass type I membrane protein</topology>
    </subcellularLocation>
</comment>
<evidence type="ECO:0000256" key="9">
    <source>
        <dbReference type="SAM" id="SignalP"/>
    </source>
</evidence>
<dbReference type="GO" id="GO:0030368">
    <property type="term" value="F:interleukin-17 receptor activity"/>
    <property type="evidence" value="ECO:0007669"/>
    <property type="project" value="InterPro"/>
</dbReference>
<dbReference type="Gene3D" id="3.40.50.11530">
    <property type="match status" value="1"/>
</dbReference>
<feature type="chain" id="PRO_5040743980" evidence="9">
    <location>
        <begin position="26"/>
        <end position="834"/>
    </location>
</feature>
<dbReference type="InterPro" id="IPR039465">
    <property type="entry name" value="IL-17_rcpt-like"/>
</dbReference>
<dbReference type="Pfam" id="PF08357">
    <property type="entry name" value="SEFIR"/>
    <property type="match status" value="1"/>
</dbReference>
<name>A0A9W3AA24_BIOGL</name>
<dbReference type="Proteomes" id="UP001165740">
    <property type="component" value="Chromosome 4"/>
</dbReference>
<reference evidence="13" key="1">
    <citation type="submission" date="2025-08" db="UniProtKB">
        <authorList>
            <consortium name="RefSeq"/>
        </authorList>
    </citation>
    <scope>IDENTIFICATION</scope>
</reference>
<dbReference type="Pfam" id="PF23608">
    <property type="entry name" value="Ig_ILCR1"/>
    <property type="match status" value="1"/>
</dbReference>
<protein>
    <submittedName>
        <fullName evidence="13">Uncharacterized protein LOC106062650</fullName>
    </submittedName>
</protein>